<keyword evidence="3" id="KW-1185">Reference proteome</keyword>
<dbReference type="RefSeq" id="WP_152661766.1">
    <property type="nucleotide sequence ID" value="NZ_CP036422.1"/>
</dbReference>
<reference evidence="2 3" key="1">
    <citation type="submission" date="2019-02" db="EMBL/GenBank/DDBJ databases">
        <authorList>
            <person name="Li S.-H."/>
        </authorList>
    </citation>
    <scope>NUCLEOTIDE SEQUENCE [LARGE SCALE GENOMIC DNA]</scope>
    <source>
        <strain evidence="2 3">IMCC14385</strain>
    </source>
</reference>
<gene>
    <name evidence="2" type="ORF">EY643_08335</name>
</gene>
<proteinExistence type="predicted"/>
<dbReference type="AlphaFoldDB" id="A0A5P9NJA7"/>
<name>A0A5P9NJA7_9GAMM</name>
<organism evidence="2 3">
    <name type="scientific">Halioglobus maricola</name>
    <dbReference type="NCBI Taxonomy" id="2601894"/>
    <lineage>
        <taxon>Bacteria</taxon>
        <taxon>Pseudomonadati</taxon>
        <taxon>Pseudomonadota</taxon>
        <taxon>Gammaproteobacteria</taxon>
        <taxon>Cellvibrionales</taxon>
        <taxon>Halieaceae</taxon>
        <taxon>Halioglobus</taxon>
    </lineage>
</organism>
<protein>
    <submittedName>
        <fullName evidence="2">DUF3604 domain-containing protein</fullName>
    </submittedName>
</protein>
<dbReference type="InterPro" id="IPR022028">
    <property type="entry name" value="DUF3604"/>
</dbReference>
<dbReference type="EMBL" id="CP036422">
    <property type="protein sequence ID" value="QFU75659.1"/>
    <property type="molecule type" value="Genomic_DNA"/>
</dbReference>
<dbReference type="OrthoDB" id="543560at2"/>
<sequence length="632" mass="68539">MTVRPLAISVLFSGLLFGPALSSAQPYTEQRQPCAHRDELKQPFFGDLHVHTRYSLDASTQGTRTSPAQAYEFARGASLGIQPWSDDGAPMRSLQLQRPLDFAMVSDHAELIGEVQICNNPAEQGHDSWQCLVYRNIPRAAYYLFNFMATMKQTHLGLCGDNAEICLQASLKPWQEMQDAAEANYDRSATCQFTSFVGYEWTGMEGFSGGNLHRNIVFRNADVPQLPLSFIDAPEPHLLWQGLRERCVSSEACDAIVIPHNSNLSAGYMFSGALDGGGLMTPEYAVERAQFEPLVEIMQHKGASECYYGPGSSDELCAFEQLPVDNIAGRNNLPQPDTGFVRRALADGLRLQGELGVNPYQFGVIASTDTHLGAPGAAEEDRFLGHGGAGVPAGDSIPPGLPDKLEYNPGGLAVVWAEENSRDALFNGMRARETYATSGPRIVSRLFAGQSFPKNLCEQPDKIARAYAEGVPMGSEVSGGEEAPTFLVAASQDNGVAGAPGMPLQRIQIVKGWIDKTGAAREKVFDVAGDANNGASVDIASCATKGEGFAQLCTVWHDPEFNASQPAFYYSRVLENPSCRWSQRQCVAAGVNCNEADTITEGYEGCCAAEHRPVIQERAWSSPIWFTPAKAS</sequence>
<evidence type="ECO:0000313" key="2">
    <source>
        <dbReference type="EMBL" id="QFU75659.1"/>
    </source>
</evidence>
<dbReference type="Proteomes" id="UP000326287">
    <property type="component" value="Chromosome"/>
</dbReference>
<keyword evidence="1" id="KW-0732">Signal</keyword>
<feature type="chain" id="PRO_5025049163" evidence="1">
    <location>
        <begin position="25"/>
        <end position="632"/>
    </location>
</feature>
<dbReference type="Pfam" id="PF12228">
    <property type="entry name" value="DUF3604"/>
    <property type="match status" value="1"/>
</dbReference>
<evidence type="ECO:0000256" key="1">
    <source>
        <dbReference type="SAM" id="SignalP"/>
    </source>
</evidence>
<dbReference type="KEGG" id="halc:EY643_08335"/>
<evidence type="ECO:0000313" key="3">
    <source>
        <dbReference type="Proteomes" id="UP000326287"/>
    </source>
</evidence>
<accession>A0A5P9NJA7</accession>
<feature type="signal peptide" evidence="1">
    <location>
        <begin position="1"/>
        <end position="24"/>
    </location>
</feature>